<dbReference type="HOGENOM" id="CLU_1996660_0_0_1"/>
<evidence type="ECO:0000313" key="3">
    <source>
        <dbReference type="Proteomes" id="UP000011115"/>
    </source>
</evidence>
<reference evidence="3" key="1">
    <citation type="journal article" date="2011" name="Nature">
        <title>Genome sequence and analysis of the tuber crop potato.</title>
        <authorList>
            <consortium name="The Potato Genome Sequencing Consortium"/>
        </authorList>
    </citation>
    <scope>NUCLEOTIDE SEQUENCE [LARGE SCALE GENOMIC DNA]</scope>
    <source>
        <strain evidence="3">cv. DM1-3 516 R44</strain>
    </source>
</reference>
<keyword evidence="3" id="KW-1185">Reference proteome</keyword>
<dbReference type="Proteomes" id="UP000011115">
    <property type="component" value="Unassembled WGS sequence"/>
</dbReference>
<accession>M1DQW8</accession>
<evidence type="ECO:0000259" key="1">
    <source>
        <dbReference type="Pfam" id="PF13961"/>
    </source>
</evidence>
<dbReference type="InterPro" id="IPR025314">
    <property type="entry name" value="DUF4219"/>
</dbReference>
<dbReference type="Gramene" id="PGSC0003DMT400092939">
    <property type="protein sequence ID" value="PGSC0003DMT400092939"/>
    <property type="gene ID" value="PGSC0003DMG400042510"/>
</dbReference>
<protein>
    <recommendedName>
        <fullName evidence="1">DUF4219 domain-containing protein</fullName>
    </recommendedName>
</protein>
<feature type="domain" description="DUF4219" evidence="1">
    <location>
        <begin position="4"/>
        <end position="23"/>
    </location>
</feature>
<evidence type="ECO:0000313" key="2">
    <source>
        <dbReference type="EnsemblPlants" id="PGSC0003DMT400092939"/>
    </source>
</evidence>
<dbReference type="Pfam" id="PF13961">
    <property type="entry name" value="DUF4219"/>
    <property type="match status" value="1"/>
</dbReference>
<dbReference type="EnsemblPlants" id="PGSC0003DMT400092939">
    <property type="protein sequence ID" value="PGSC0003DMT400092939"/>
    <property type="gene ID" value="PGSC0003DMG400042510"/>
</dbReference>
<dbReference type="InParanoid" id="M1DQW8"/>
<proteinExistence type="predicted"/>
<reference evidence="2" key="2">
    <citation type="submission" date="2015-06" db="UniProtKB">
        <authorList>
            <consortium name="EnsemblPlants"/>
        </authorList>
    </citation>
    <scope>IDENTIFICATION</scope>
    <source>
        <strain evidence="2">DM1-3 516 R44</strain>
    </source>
</reference>
<dbReference type="PaxDb" id="4113-PGSC0003DMT400092939"/>
<sequence length="125" mass="14112">MELLNQSNYKVWKTCMESYLVGENLCSKAAKKSIEEMIRVYGSGSYVGVETSQEIDSVFLDNITVGKLRERWSLKTQQGDNLHGSIDDEESLSFEEPRGVRKILLRFSPRRGSKLRLSSSTTSVG</sequence>
<name>M1DQW8_SOLTU</name>
<organism evidence="2 3">
    <name type="scientific">Solanum tuberosum</name>
    <name type="common">Potato</name>
    <dbReference type="NCBI Taxonomy" id="4113"/>
    <lineage>
        <taxon>Eukaryota</taxon>
        <taxon>Viridiplantae</taxon>
        <taxon>Streptophyta</taxon>
        <taxon>Embryophyta</taxon>
        <taxon>Tracheophyta</taxon>
        <taxon>Spermatophyta</taxon>
        <taxon>Magnoliopsida</taxon>
        <taxon>eudicotyledons</taxon>
        <taxon>Gunneridae</taxon>
        <taxon>Pentapetalae</taxon>
        <taxon>asterids</taxon>
        <taxon>lamiids</taxon>
        <taxon>Solanales</taxon>
        <taxon>Solanaceae</taxon>
        <taxon>Solanoideae</taxon>
        <taxon>Solaneae</taxon>
        <taxon>Solanum</taxon>
    </lineage>
</organism>
<dbReference type="AlphaFoldDB" id="M1DQW8"/>